<dbReference type="Gene3D" id="1.10.10.60">
    <property type="entry name" value="Homeodomain-like"/>
    <property type="match status" value="1"/>
</dbReference>
<dbReference type="Proteomes" id="UP000499080">
    <property type="component" value="Unassembled WGS sequence"/>
</dbReference>
<evidence type="ECO:0000256" key="1">
    <source>
        <dbReference type="ARBA" id="ARBA00004123"/>
    </source>
</evidence>
<dbReference type="GO" id="GO:0003677">
    <property type="term" value="F:DNA binding"/>
    <property type="evidence" value="ECO:0007669"/>
    <property type="project" value="UniProtKB-KW"/>
</dbReference>
<dbReference type="GO" id="GO:0005634">
    <property type="term" value="C:nucleus"/>
    <property type="evidence" value="ECO:0007669"/>
    <property type="project" value="UniProtKB-SubCell"/>
</dbReference>
<dbReference type="InterPro" id="IPR050863">
    <property type="entry name" value="CenT-Element_Derived"/>
</dbReference>
<dbReference type="PANTHER" id="PTHR19303">
    <property type="entry name" value="TRANSPOSON"/>
    <property type="match status" value="1"/>
</dbReference>
<comment type="subcellular location">
    <subcellularLocation>
        <location evidence="1">Nucleus</location>
    </subcellularLocation>
</comment>
<dbReference type="AlphaFoldDB" id="A0A4Y2HHD4"/>
<evidence type="ECO:0000259" key="3">
    <source>
        <dbReference type="PROSITE" id="PS51253"/>
    </source>
</evidence>
<dbReference type="Gene3D" id="1.10.10.10">
    <property type="entry name" value="Winged helix-like DNA-binding domain superfamily/Winged helix DNA-binding domain"/>
    <property type="match status" value="1"/>
</dbReference>
<dbReference type="SMART" id="SM00674">
    <property type="entry name" value="CENPB"/>
    <property type="match status" value="1"/>
</dbReference>
<gene>
    <name evidence="4" type="ORF">AVEN_92086_1</name>
</gene>
<dbReference type="PROSITE" id="PS51253">
    <property type="entry name" value="HTH_CENPB"/>
    <property type="match status" value="1"/>
</dbReference>
<keyword evidence="5" id="KW-1185">Reference proteome</keyword>
<dbReference type="PANTHER" id="PTHR19303:SF16">
    <property type="entry name" value="JERKY PROTEIN HOMOLOG-LIKE"/>
    <property type="match status" value="1"/>
</dbReference>
<sequence length="142" mass="16545">MSGKRKRMSVLLDVKRRTLKRLDAGESIKQIAKELGVGGVTAGDWRRENAKIEKWSAGDLTPDDCLKNRRTMRESDYKKTSEVLFMWFSQQRSKGMPISGSMLQEKAIYFCQKMKEADNFSVSTEWLNRRKKKKKKGMEFAR</sequence>
<dbReference type="OrthoDB" id="5919228at2759"/>
<dbReference type="Pfam" id="PF03221">
    <property type="entry name" value="HTH_Tnp_Tc5"/>
    <property type="match status" value="1"/>
</dbReference>
<feature type="domain" description="HTH CENPB-type" evidence="3">
    <location>
        <begin position="68"/>
        <end position="140"/>
    </location>
</feature>
<protein>
    <recommendedName>
        <fullName evidence="3">HTH CENPB-type domain-containing protein</fullName>
    </recommendedName>
</protein>
<evidence type="ECO:0000256" key="2">
    <source>
        <dbReference type="ARBA" id="ARBA00023125"/>
    </source>
</evidence>
<dbReference type="SUPFAM" id="SSF46689">
    <property type="entry name" value="Homeodomain-like"/>
    <property type="match status" value="1"/>
</dbReference>
<dbReference type="EMBL" id="BGPR01001944">
    <property type="protein sequence ID" value="GBM64762.1"/>
    <property type="molecule type" value="Genomic_DNA"/>
</dbReference>
<evidence type="ECO:0000313" key="5">
    <source>
        <dbReference type="Proteomes" id="UP000499080"/>
    </source>
</evidence>
<keyword evidence="2" id="KW-0238">DNA-binding</keyword>
<dbReference type="InterPro" id="IPR006600">
    <property type="entry name" value="HTH_CenpB_DNA-bd_dom"/>
</dbReference>
<accession>A0A4Y2HHD4</accession>
<proteinExistence type="predicted"/>
<dbReference type="InterPro" id="IPR036388">
    <property type="entry name" value="WH-like_DNA-bd_sf"/>
</dbReference>
<reference evidence="4 5" key="1">
    <citation type="journal article" date="2019" name="Sci. Rep.">
        <title>Orb-weaving spider Araneus ventricosus genome elucidates the spidroin gene catalogue.</title>
        <authorList>
            <person name="Kono N."/>
            <person name="Nakamura H."/>
            <person name="Ohtoshi R."/>
            <person name="Moran D.A.P."/>
            <person name="Shinohara A."/>
            <person name="Yoshida Y."/>
            <person name="Fujiwara M."/>
            <person name="Mori M."/>
            <person name="Tomita M."/>
            <person name="Arakawa K."/>
        </authorList>
    </citation>
    <scope>NUCLEOTIDE SEQUENCE [LARGE SCALE GENOMIC DNA]</scope>
</reference>
<name>A0A4Y2HHD4_ARAVE</name>
<evidence type="ECO:0000313" key="4">
    <source>
        <dbReference type="EMBL" id="GBM64762.1"/>
    </source>
</evidence>
<organism evidence="4 5">
    <name type="scientific">Araneus ventricosus</name>
    <name type="common">Orbweaver spider</name>
    <name type="synonym">Epeira ventricosa</name>
    <dbReference type="NCBI Taxonomy" id="182803"/>
    <lineage>
        <taxon>Eukaryota</taxon>
        <taxon>Metazoa</taxon>
        <taxon>Ecdysozoa</taxon>
        <taxon>Arthropoda</taxon>
        <taxon>Chelicerata</taxon>
        <taxon>Arachnida</taxon>
        <taxon>Araneae</taxon>
        <taxon>Araneomorphae</taxon>
        <taxon>Entelegynae</taxon>
        <taxon>Araneoidea</taxon>
        <taxon>Araneidae</taxon>
        <taxon>Araneus</taxon>
    </lineage>
</organism>
<comment type="caution">
    <text evidence="4">The sequence shown here is derived from an EMBL/GenBank/DDBJ whole genome shotgun (WGS) entry which is preliminary data.</text>
</comment>
<dbReference type="InterPro" id="IPR009057">
    <property type="entry name" value="Homeodomain-like_sf"/>
</dbReference>